<comment type="caution">
    <text evidence="3">The sequence shown here is derived from an EMBL/GenBank/DDBJ whole genome shotgun (WGS) entry which is preliminary data.</text>
</comment>
<feature type="compositionally biased region" description="Polar residues" evidence="1">
    <location>
        <begin position="873"/>
        <end position="889"/>
    </location>
</feature>
<dbReference type="Proteomes" id="UP001189429">
    <property type="component" value="Unassembled WGS sequence"/>
</dbReference>
<proteinExistence type="predicted"/>
<feature type="region of interest" description="Disordered" evidence="1">
    <location>
        <begin position="856"/>
        <end position="917"/>
    </location>
</feature>
<sequence>LPPLPPLRSRPQPFRFVQESGAAPLRFRGPRRGCGAGMSWAASRFLSGDRTAESPTRKRGFTVFGGRHGRSTEMPADDRSPSEKSMVNSNSLVRESHALHARPVVAPVVRFQVWLQSRILGHSMGHWILLLSSGFTLWLCGSIAWYFSGGNGDYRASGWESGVISYFLFIDPGTQTGIDAYDPLQVQTVAVTVSVLGFVWNLTVMGTLVELIRETLKRYKRVYRHLHLSGHLLVLGWNDKTFFLLNELLSAERDAGFHGTRSGLCGRRRRRLQIVLVAPRPEVEMAQEVRMYFHGTSKDTRCIHFWDGDPTDRIELMKVSTSQAENILVMGSDRRGADQEVIRTLLALAALPGGPPKGQVFGEIRHPEKMSVIGTLLPTAEAIVTRTEVNRVLVLRALVPSVGFCMKEMATFTEGTNELYLRPVPAELVGWNFFDAAQLFTRSVVCGVKAGGGPPRLMPEARTELQEGDQLITLARTQDDADIWQHDVTREGSKPLPLHADGEVRRTEQKHLTVGSSVSTSDILQEDGQVKLGPSVEGPKIVLVIGCPHDFPNFLQIVDCYLAAGSTVHLLSMRDMRWRDATLKAYMGDAGVSVETGFGLERVEVHHYVGDSTRKGDLARLPLAQASCAIILADRADGEDPIDADTRTLTTAIALKALLGELRDRKRKCKIATEILDAETEKVISINSSVRKTGSFMYTRSIEAGLLAMAVAQKTSFTVVKQLLERRSAAGYIVAVPVGRHITGSETLSFLDLRERLWRSCRGILLGWRRQRDRYPSLNPPDKAELLDWEDGSGDELIVMRRSDVMRTSERRLSAALEDTDWDQPGECSSCTPVGFGSEEYELAPLTFEGEAAACSGRRPSKLGGAAAVTPVLTPTGTKGRASNSSKGSAGSRRPSGDVPGAELPGLQPGMLVTPPA</sequence>
<dbReference type="PANTHER" id="PTHR31563:SF10">
    <property type="entry name" value="ION CHANNEL POLLUX-RELATED"/>
    <property type="match status" value="1"/>
</dbReference>
<evidence type="ECO:0000313" key="4">
    <source>
        <dbReference type="Proteomes" id="UP001189429"/>
    </source>
</evidence>
<dbReference type="PANTHER" id="PTHR31563">
    <property type="entry name" value="ION CHANNEL POLLUX-RELATED"/>
    <property type="match status" value="1"/>
</dbReference>
<keyword evidence="4" id="KW-1185">Reference proteome</keyword>
<evidence type="ECO:0000256" key="1">
    <source>
        <dbReference type="SAM" id="MobiDB-lite"/>
    </source>
</evidence>
<name>A0ABN9PZ45_9DINO</name>
<reference evidence="3" key="1">
    <citation type="submission" date="2023-10" db="EMBL/GenBank/DDBJ databases">
        <authorList>
            <person name="Chen Y."/>
            <person name="Shah S."/>
            <person name="Dougan E. K."/>
            <person name="Thang M."/>
            <person name="Chan C."/>
        </authorList>
    </citation>
    <scope>NUCLEOTIDE SEQUENCE [LARGE SCALE GENOMIC DNA]</scope>
</reference>
<keyword evidence="2" id="KW-1133">Transmembrane helix</keyword>
<feature type="region of interest" description="Disordered" evidence="1">
    <location>
        <begin position="64"/>
        <end position="87"/>
    </location>
</feature>
<feature type="non-terminal residue" evidence="3">
    <location>
        <position position="1"/>
    </location>
</feature>
<feature type="transmembrane region" description="Helical" evidence="2">
    <location>
        <begin position="189"/>
        <end position="212"/>
    </location>
</feature>
<protein>
    <submittedName>
        <fullName evidence="3">Uncharacterized protein</fullName>
    </submittedName>
</protein>
<evidence type="ECO:0000313" key="3">
    <source>
        <dbReference type="EMBL" id="CAK0798598.1"/>
    </source>
</evidence>
<feature type="transmembrane region" description="Helical" evidence="2">
    <location>
        <begin position="127"/>
        <end position="147"/>
    </location>
</feature>
<evidence type="ECO:0000256" key="2">
    <source>
        <dbReference type="SAM" id="Phobius"/>
    </source>
</evidence>
<dbReference type="EMBL" id="CAUYUJ010001980">
    <property type="protein sequence ID" value="CAK0798598.1"/>
    <property type="molecule type" value="Genomic_DNA"/>
</dbReference>
<keyword evidence="2" id="KW-0472">Membrane</keyword>
<dbReference type="Gene3D" id="3.40.50.720">
    <property type="entry name" value="NAD(P)-binding Rossmann-like Domain"/>
    <property type="match status" value="1"/>
</dbReference>
<keyword evidence="2" id="KW-0812">Transmembrane</keyword>
<accession>A0ABN9PZ45</accession>
<organism evidence="3 4">
    <name type="scientific">Prorocentrum cordatum</name>
    <dbReference type="NCBI Taxonomy" id="2364126"/>
    <lineage>
        <taxon>Eukaryota</taxon>
        <taxon>Sar</taxon>
        <taxon>Alveolata</taxon>
        <taxon>Dinophyceae</taxon>
        <taxon>Prorocentrales</taxon>
        <taxon>Prorocentraceae</taxon>
        <taxon>Prorocentrum</taxon>
    </lineage>
</organism>
<dbReference type="InterPro" id="IPR044849">
    <property type="entry name" value="CASTOR/POLLUX/SYM8-like"/>
</dbReference>
<gene>
    <name evidence="3" type="ORF">PCOR1329_LOCUS7307</name>
</gene>